<evidence type="ECO:0000313" key="7">
    <source>
        <dbReference type="EMBL" id="MFK2930262.1"/>
    </source>
</evidence>
<evidence type="ECO:0000256" key="2">
    <source>
        <dbReference type="ARBA" id="ARBA00006671"/>
    </source>
</evidence>
<dbReference type="PANTHER" id="PTHR33420:SF3">
    <property type="entry name" value="FIMBRIAL SUBUNIT ELFA"/>
    <property type="match status" value="1"/>
</dbReference>
<keyword evidence="3" id="KW-0732">Signal</keyword>
<keyword evidence="4" id="KW-0281">Fimbrium</keyword>
<evidence type="ECO:0000256" key="1">
    <source>
        <dbReference type="ARBA" id="ARBA00004561"/>
    </source>
</evidence>
<reference evidence="7 8" key="1">
    <citation type="submission" date="2020-10" db="EMBL/GenBank/DDBJ databases">
        <title>Phylogeny of dyella-like bacteria.</title>
        <authorList>
            <person name="Fu J."/>
        </authorList>
    </citation>
    <scope>NUCLEOTIDE SEQUENCE [LARGE SCALE GENOMIC DNA]</scope>
    <source>
        <strain evidence="7 8">DKC-1</strain>
    </source>
</reference>
<dbReference type="InterPro" id="IPR000259">
    <property type="entry name" value="Adhesion_dom_fimbrial"/>
</dbReference>
<dbReference type="InterPro" id="IPR008966">
    <property type="entry name" value="Adhesion_dom_sf"/>
</dbReference>
<feature type="domain" description="Fimbrial-type adhesion" evidence="6">
    <location>
        <begin position="226"/>
        <end position="362"/>
    </location>
</feature>
<dbReference type="SUPFAM" id="SSF49401">
    <property type="entry name" value="Bacterial adhesins"/>
    <property type="match status" value="1"/>
</dbReference>
<comment type="subcellular location">
    <subcellularLocation>
        <location evidence="1">Fimbrium</location>
    </subcellularLocation>
</comment>
<organism evidence="7 8">
    <name type="scientific">Dyella agri</name>
    <dbReference type="NCBI Taxonomy" id="1926869"/>
    <lineage>
        <taxon>Bacteria</taxon>
        <taxon>Pseudomonadati</taxon>
        <taxon>Pseudomonadota</taxon>
        <taxon>Gammaproteobacteria</taxon>
        <taxon>Lysobacterales</taxon>
        <taxon>Rhodanobacteraceae</taxon>
        <taxon>Dyella</taxon>
    </lineage>
</organism>
<comment type="similarity">
    <text evidence="2">Belongs to the fimbrial protein family.</text>
</comment>
<accession>A0ABW8KDQ6</accession>
<dbReference type="PANTHER" id="PTHR33420">
    <property type="entry name" value="FIMBRIAL SUBUNIT ELFA-RELATED"/>
    <property type="match status" value="1"/>
</dbReference>
<evidence type="ECO:0000256" key="5">
    <source>
        <dbReference type="SAM" id="Phobius"/>
    </source>
</evidence>
<gene>
    <name evidence="7" type="ORF">ISP14_05590</name>
</gene>
<dbReference type="Pfam" id="PF00419">
    <property type="entry name" value="Fimbrial"/>
    <property type="match status" value="1"/>
</dbReference>
<keyword evidence="5" id="KW-0812">Transmembrane</keyword>
<dbReference type="InterPro" id="IPR036937">
    <property type="entry name" value="Adhesion_dom_fimbrial_sf"/>
</dbReference>
<sequence length="362" mass="37436">MTRKATVGTPLSHQAFCPAAGRLTATAAVPAQARPHARYAQWLVFLLALVALALSGHAHATCSSTNNPGTVTFSPPGGQITLSSTGVAVGTILWTSSQATPANYPSLNCSGTTNNGIVSAYGPPTGGDATLYPTNLSWLSFRILHPDTSNPLSSYPNNASVPAGFIGFSVASALQLVVTGPIPQGQQGSTQQMTIPAGQLAQWNVDMTNGTNPVEIFKITNINFVIPTCTPAIDPTVVTLSAVPVTAFSGKNSTAGQQPFQVQLNCVAGANLRITLSTTSSYSNNLGVINNTTGTGYATNVGVQILQQDGVSPVKFGTAISEGPTQNGTMSLPFFARYYQTSTSNVAVGQVSATATYTLTYQ</sequence>
<keyword evidence="8" id="KW-1185">Reference proteome</keyword>
<keyword evidence="5" id="KW-1133">Transmembrane helix</keyword>
<evidence type="ECO:0000259" key="6">
    <source>
        <dbReference type="Pfam" id="PF00419"/>
    </source>
</evidence>
<protein>
    <submittedName>
        <fullName evidence="7">Fimbrial protein</fullName>
    </submittedName>
</protein>
<evidence type="ECO:0000256" key="4">
    <source>
        <dbReference type="ARBA" id="ARBA00023263"/>
    </source>
</evidence>
<name>A0ABW8KDQ6_9GAMM</name>
<dbReference type="RefSeq" id="WP_404536950.1">
    <property type="nucleotide sequence ID" value="NZ_JADIKL010000002.1"/>
</dbReference>
<dbReference type="Gene3D" id="2.60.40.1090">
    <property type="entry name" value="Fimbrial-type adhesion domain"/>
    <property type="match status" value="1"/>
</dbReference>
<evidence type="ECO:0000313" key="8">
    <source>
        <dbReference type="Proteomes" id="UP001620397"/>
    </source>
</evidence>
<dbReference type="EMBL" id="JADIKL010000002">
    <property type="protein sequence ID" value="MFK2930262.1"/>
    <property type="molecule type" value="Genomic_DNA"/>
</dbReference>
<evidence type="ECO:0000256" key="3">
    <source>
        <dbReference type="ARBA" id="ARBA00022729"/>
    </source>
</evidence>
<feature type="transmembrane region" description="Helical" evidence="5">
    <location>
        <begin position="42"/>
        <end position="60"/>
    </location>
</feature>
<keyword evidence="5" id="KW-0472">Membrane</keyword>
<comment type="caution">
    <text evidence="7">The sequence shown here is derived from an EMBL/GenBank/DDBJ whole genome shotgun (WGS) entry which is preliminary data.</text>
</comment>
<proteinExistence type="inferred from homology"/>
<dbReference type="Proteomes" id="UP001620397">
    <property type="component" value="Unassembled WGS sequence"/>
</dbReference>
<dbReference type="InterPro" id="IPR050263">
    <property type="entry name" value="Bact_Fimbrial_Adh_Pro"/>
</dbReference>